<feature type="compositionally biased region" description="Basic and acidic residues" evidence="1">
    <location>
        <begin position="309"/>
        <end position="325"/>
    </location>
</feature>
<organism evidence="2 3">
    <name type="scientific">Nocardia tenerifensis</name>
    <dbReference type="NCBI Taxonomy" id="228006"/>
    <lineage>
        <taxon>Bacteria</taxon>
        <taxon>Bacillati</taxon>
        <taxon>Actinomycetota</taxon>
        <taxon>Actinomycetes</taxon>
        <taxon>Mycobacteriales</taxon>
        <taxon>Nocardiaceae</taxon>
        <taxon>Nocardia</taxon>
    </lineage>
</organism>
<sequence>MTIPGAIPPPGAEPLDPTVLDLLRASSLAPMLDQPVNHILQDMGLPNLPEMPSVIHMPELPPLPPLDLTALMRPLTDLASAFGSGKLGAPPPAPAPANAEGAQNAAAPAPAPDPTQLLSQISTVMQTVMQVGTSAIQTAMSVWQGMAAMEAAKKAGEATQDAAKLEGQSHSEKAVLTNAAGSVFTGAGLMSAVVAKFSTTLALAPLYAATPAGQVFLAASAVEAMAEALGITVKTKGELLGHSASMTATGTKVPITNAPKGVAGAGGTEQLSQLMSMVTPLISTASTAAQSLGQLAQASSALSAPKPAIDSKTHETAALSDEEKAKAEAAAAGGAGALGGGAFAGPGPGVAATPAQPLNPWQGTRVASGSMGSLTSLSGLGSSPAGTTAMSTGAATGAGGGMMPMSGAGGMAGLGKDGASSSDALRGQMVTSQHGDEVVGRIEGVSLPVVGAPDTHSEPPPDKELTL</sequence>
<feature type="compositionally biased region" description="Polar residues" evidence="1">
    <location>
        <begin position="419"/>
        <end position="433"/>
    </location>
</feature>
<feature type="region of interest" description="Disordered" evidence="1">
    <location>
        <begin position="83"/>
        <end position="114"/>
    </location>
</feature>
<evidence type="ECO:0000256" key="1">
    <source>
        <dbReference type="SAM" id="MobiDB-lite"/>
    </source>
</evidence>
<dbReference type="Proteomes" id="UP000247569">
    <property type="component" value="Unassembled WGS sequence"/>
</dbReference>
<evidence type="ECO:0000313" key="3">
    <source>
        <dbReference type="Proteomes" id="UP000247569"/>
    </source>
</evidence>
<feature type="region of interest" description="Disordered" evidence="1">
    <location>
        <begin position="409"/>
        <end position="467"/>
    </location>
</feature>
<dbReference type="EMBL" id="QJKF01000003">
    <property type="protein sequence ID" value="PXX66583.1"/>
    <property type="molecule type" value="Genomic_DNA"/>
</dbReference>
<protein>
    <submittedName>
        <fullName evidence="2">Uncharacterized protein</fullName>
    </submittedName>
</protein>
<feature type="compositionally biased region" description="Low complexity" evidence="1">
    <location>
        <begin position="96"/>
        <end position="108"/>
    </location>
</feature>
<dbReference type="AlphaFoldDB" id="A0A318KHH5"/>
<gene>
    <name evidence="2" type="ORF">DFR70_103332</name>
</gene>
<feature type="region of interest" description="Disordered" evidence="1">
    <location>
        <begin position="351"/>
        <end position="372"/>
    </location>
</feature>
<comment type="caution">
    <text evidence="2">The sequence shown here is derived from an EMBL/GenBank/DDBJ whole genome shotgun (WGS) entry which is preliminary data.</text>
</comment>
<proteinExistence type="predicted"/>
<evidence type="ECO:0000313" key="2">
    <source>
        <dbReference type="EMBL" id="PXX66583.1"/>
    </source>
</evidence>
<feature type="compositionally biased region" description="Basic and acidic residues" evidence="1">
    <location>
        <begin position="455"/>
        <end position="467"/>
    </location>
</feature>
<feature type="region of interest" description="Disordered" evidence="1">
    <location>
        <begin position="303"/>
        <end position="325"/>
    </location>
</feature>
<name>A0A318KHH5_9NOCA</name>
<keyword evidence="3" id="KW-1185">Reference proteome</keyword>
<reference evidence="2 3" key="1">
    <citation type="submission" date="2018-05" db="EMBL/GenBank/DDBJ databases">
        <title>Genomic Encyclopedia of Type Strains, Phase IV (KMG-IV): sequencing the most valuable type-strain genomes for metagenomic binning, comparative biology and taxonomic classification.</title>
        <authorList>
            <person name="Goeker M."/>
        </authorList>
    </citation>
    <scope>NUCLEOTIDE SEQUENCE [LARGE SCALE GENOMIC DNA]</scope>
    <source>
        <strain evidence="2 3">DSM 44704</strain>
    </source>
</reference>
<accession>A0A318KHH5</accession>
<dbReference type="RefSeq" id="WP_170160077.1">
    <property type="nucleotide sequence ID" value="NZ_QJKF01000003.1"/>
</dbReference>